<dbReference type="Gene3D" id="3.40.50.10860">
    <property type="entry name" value="Leucine Dehydrogenase, chain A, domain 1"/>
    <property type="match status" value="1"/>
</dbReference>
<keyword evidence="17" id="KW-0511">Multifunctional enzyme</keyword>
<proteinExistence type="inferred from homology"/>
<comment type="similarity">
    <text evidence="5">Belongs to the ARL6IP4 family.</text>
</comment>
<comment type="catalytic activity">
    <reaction evidence="18">
        <text>(6R)-5,10-methenyltetrahydrofolate + H2O = (6R)-10-formyltetrahydrofolate + H(+)</text>
        <dbReference type="Rhea" id="RHEA:23700"/>
        <dbReference type="ChEBI" id="CHEBI:15377"/>
        <dbReference type="ChEBI" id="CHEBI:15378"/>
        <dbReference type="ChEBI" id="CHEBI:57455"/>
        <dbReference type="ChEBI" id="CHEBI:195366"/>
        <dbReference type="EC" id="3.5.4.9"/>
    </reaction>
</comment>
<keyword evidence="15" id="KW-0508">mRNA splicing</keyword>
<dbReference type="SUPFAM" id="SSF53223">
    <property type="entry name" value="Aminoacid dehydrogenase-like, N-terminal domain"/>
    <property type="match status" value="1"/>
</dbReference>
<evidence type="ECO:0000256" key="4">
    <source>
        <dbReference type="ARBA" id="ARBA00004604"/>
    </source>
</evidence>
<evidence type="ECO:0000256" key="14">
    <source>
        <dbReference type="ARBA" id="ARBA00023128"/>
    </source>
</evidence>
<dbReference type="PANTHER" id="PTHR48099">
    <property type="entry name" value="C-1-TETRAHYDROFOLATE SYNTHASE, CYTOPLASMIC-RELATED"/>
    <property type="match status" value="1"/>
</dbReference>
<dbReference type="Pfam" id="PF02882">
    <property type="entry name" value="THF_DHG_CYH_C"/>
    <property type="match status" value="1"/>
</dbReference>
<dbReference type="InterPro" id="IPR046346">
    <property type="entry name" value="Aminoacid_DH-like_N_sf"/>
</dbReference>
<dbReference type="GO" id="GO:0006397">
    <property type="term" value="P:mRNA processing"/>
    <property type="evidence" value="ECO:0007669"/>
    <property type="project" value="UniProtKB-KW"/>
</dbReference>
<evidence type="ECO:0000256" key="21">
    <source>
        <dbReference type="ARBA" id="ARBA00066980"/>
    </source>
</evidence>
<evidence type="ECO:0000313" key="26">
    <source>
        <dbReference type="Proteomes" id="UP001239994"/>
    </source>
</evidence>
<sequence length="632" mass="70159">MATLRTLRKLFQDTHHQACTIHLSASRQEAVVISGRKMARQIRDETRADVEEWVSAGNKRPHLSVVLVGDNPASHSYVLNKTRAAADVGISSETILKPTSITEEELLEIIDKLNSDHRVDGLLVQLPLPEHIDERRICNAVSPDKDVDGFHVVNIGRMCLDQSTMLPATPWGVWEIIKRTGIPTFGKNVVVAGRSKNVGLPIAMLLHTDGRHERPGALQSCISASHVLGDATVTISHRYTPREQLCKHTQIADIIVAAAGIPNLITADMIKEGAAVIDVGINRIQDPLTGKNRLVGDVDFEGVRKKASYITPVPGGVGPMTVAMLMKNTIKAAKHLLLTPTVRMRMNNHYNMQNTSVFNIIAQMGRSLSRSRSHERSASRRGRERRADKKRKKSSSSSSSSSSASPSPQKKHARVSTKSRSADQKPVKKKEKRRRSSSSSSSSSSPSSSSSSSYSSTSSSEKEAKKKRKNKKAKKRLKKKKAKERKKEKKRLKKMKKFAAKAEKAASEAPLIPTAVSVPEKSHSYLETWQNEDGTEHGPVMTDEQKASFSTKRPLTKEEYEARQSVIRRVTDPETGRTRLVRGDGEILEEIVSKERHKEINKAGQSLHWVHFHLYFTSLYGPLFPTPSTPFC</sequence>
<dbReference type="InterPro" id="IPR020630">
    <property type="entry name" value="THF_DH/CycHdrlase_cat_dom"/>
</dbReference>
<evidence type="ECO:0000256" key="20">
    <source>
        <dbReference type="ARBA" id="ARBA00061364"/>
    </source>
</evidence>
<evidence type="ECO:0000256" key="1">
    <source>
        <dbReference type="ARBA" id="ARBA00001946"/>
    </source>
</evidence>
<evidence type="ECO:0000256" key="16">
    <source>
        <dbReference type="ARBA" id="ARBA00023242"/>
    </source>
</evidence>
<dbReference type="EC" id="1.5.1.15" evidence="21"/>
<keyword evidence="12" id="KW-0560">Oxidoreductase</keyword>
<dbReference type="GO" id="GO:0019752">
    <property type="term" value="P:carboxylic acid metabolic process"/>
    <property type="evidence" value="ECO:0007669"/>
    <property type="project" value="UniProtKB-ARBA"/>
</dbReference>
<gene>
    <name evidence="25" type="ORF">P4O66_005274</name>
</gene>
<protein>
    <recommendedName>
        <fullName evidence="7">ADP-ribosylation factor-like protein 6-interacting protein 4</fullName>
        <ecNumber evidence="21">1.5.1.15</ecNumber>
        <ecNumber evidence="6">3.5.4.9</ecNumber>
    </recommendedName>
</protein>
<dbReference type="GO" id="GO:0004487">
    <property type="term" value="F:methylenetetrahydrofolate dehydrogenase (NAD+) activity"/>
    <property type="evidence" value="ECO:0007669"/>
    <property type="project" value="UniProtKB-EC"/>
</dbReference>
<dbReference type="PROSITE" id="PS00766">
    <property type="entry name" value="THF_DHG_CYH_1"/>
    <property type="match status" value="1"/>
</dbReference>
<evidence type="ECO:0000256" key="2">
    <source>
        <dbReference type="ARBA" id="ARBA00004173"/>
    </source>
</evidence>
<dbReference type="SUPFAM" id="SSF51735">
    <property type="entry name" value="NAD(P)-binding Rossmann-fold domains"/>
    <property type="match status" value="1"/>
</dbReference>
<dbReference type="PROSITE" id="PS00767">
    <property type="entry name" value="THF_DHG_CYH_2"/>
    <property type="match status" value="1"/>
</dbReference>
<evidence type="ECO:0000256" key="13">
    <source>
        <dbReference type="ARBA" id="ARBA00023027"/>
    </source>
</evidence>
<dbReference type="AlphaFoldDB" id="A0AAD8ZX27"/>
<evidence type="ECO:0000256" key="19">
    <source>
        <dbReference type="ARBA" id="ARBA00050302"/>
    </source>
</evidence>
<evidence type="ECO:0000256" key="12">
    <source>
        <dbReference type="ARBA" id="ARBA00023002"/>
    </source>
</evidence>
<dbReference type="GO" id="GO:0016607">
    <property type="term" value="C:nuclear speck"/>
    <property type="evidence" value="ECO:0007669"/>
    <property type="project" value="UniProtKB-SubCell"/>
</dbReference>
<evidence type="ECO:0000256" key="8">
    <source>
        <dbReference type="ARBA" id="ARBA00022563"/>
    </source>
</evidence>
<comment type="caution">
    <text evidence="25">The sequence shown here is derived from an EMBL/GenBank/DDBJ whole genome shotgun (WGS) entry which is preliminary data.</text>
</comment>
<dbReference type="InterPro" id="IPR019532">
    <property type="entry name" value="Nucl_RNA-splicing_assoc_SR-25"/>
</dbReference>
<name>A0AAD8ZX27_9TELE</name>
<comment type="subcellular location">
    <subcellularLocation>
        <location evidence="2">Mitochondrion</location>
    </subcellularLocation>
    <subcellularLocation>
        <location evidence="3">Nucleus speckle</location>
    </subcellularLocation>
    <subcellularLocation>
        <location evidence="4">Nucleus</location>
        <location evidence="4">Nucleolus</location>
    </subcellularLocation>
</comment>
<evidence type="ECO:0000256" key="5">
    <source>
        <dbReference type="ARBA" id="ARBA00006852"/>
    </source>
</evidence>
<dbReference type="GO" id="GO:0004488">
    <property type="term" value="F:methylenetetrahydrofolate dehydrogenase (NADP+) activity"/>
    <property type="evidence" value="ECO:0007669"/>
    <property type="project" value="InterPro"/>
</dbReference>
<evidence type="ECO:0000259" key="24">
    <source>
        <dbReference type="Pfam" id="PF02882"/>
    </source>
</evidence>
<feature type="domain" description="Tetrahydrofolate dehydrogenase/cyclohydrolase NAD(P)-binding" evidence="24">
    <location>
        <begin position="167"/>
        <end position="335"/>
    </location>
</feature>
<evidence type="ECO:0000256" key="3">
    <source>
        <dbReference type="ARBA" id="ARBA00004324"/>
    </source>
</evidence>
<evidence type="ECO:0000256" key="6">
    <source>
        <dbReference type="ARBA" id="ARBA00012776"/>
    </source>
</evidence>
<evidence type="ECO:0000256" key="10">
    <source>
        <dbReference type="ARBA" id="ARBA00022801"/>
    </source>
</evidence>
<keyword evidence="8" id="KW-0554">One-carbon metabolism</keyword>
<dbReference type="GO" id="GO:0004477">
    <property type="term" value="F:methenyltetrahydrofolate cyclohydrolase activity"/>
    <property type="evidence" value="ECO:0007669"/>
    <property type="project" value="UniProtKB-EC"/>
</dbReference>
<dbReference type="Pfam" id="PF00763">
    <property type="entry name" value="THF_DHG_CYH"/>
    <property type="match status" value="1"/>
</dbReference>
<dbReference type="HAMAP" id="MF_01576">
    <property type="entry name" value="THF_DHG_CYH"/>
    <property type="match status" value="1"/>
</dbReference>
<keyword evidence="9" id="KW-0507">mRNA processing</keyword>
<dbReference type="PANTHER" id="PTHR48099:SF15">
    <property type="entry name" value="BIFUNCTIONAL METHYLENETETRAHYDROFOLATE DEHYDROGENASE_CYCLOHYDROLASE, MITOCHONDRIAL"/>
    <property type="match status" value="1"/>
</dbReference>
<dbReference type="FunFam" id="3.40.50.720:FF:000070">
    <property type="entry name" value="probable bifunctional methylenetetrahydrofolate dehydrogenase/cyclohydrolase 2"/>
    <property type="match status" value="1"/>
</dbReference>
<comment type="catalytic activity">
    <reaction evidence="19">
        <text>(6R)-5,10-methylene-5,6,7,8-tetrahydrofolate + NAD(+) = (6R)-5,10-methenyltetrahydrofolate + NADH</text>
        <dbReference type="Rhea" id="RHEA:22892"/>
        <dbReference type="ChEBI" id="CHEBI:15636"/>
        <dbReference type="ChEBI" id="CHEBI:57455"/>
        <dbReference type="ChEBI" id="CHEBI:57540"/>
        <dbReference type="ChEBI" id="CHEBI:57945"/>
        <dbReference type="EC" id="1.5.1.15"/>
    </reaction>
</comment>
<evidence type="ECO:0000256" key="17">
    <source>
        <dbReference type="ARBA" id="ARBA00023268"/>
    </source>
</evidence>
<keyword evidence="10" id="KW-0378">Hydrolase</keyword>
<dbReference type="InterPro" id="IPR020631">
    <property type="entry name" value="THF_DH/CycHdrlase_NAD-bd_dom"/>
</dbReference>
<dbReference type="FunFam" id="3.40.50.10860:FF:000001">
    <property type="entry name" value="Bifunctional protein FolD"/>
    <property type="match status" value="1"/>
</dbReference>
<evidence type="ECO:0000256" key="11">
    <source>
        <dbReference type="ARBA" id="ARBA00022842"/>
    </source>
</evidence>
<dbReference type="GO" id="GO:0008380">
    <property type="term" value="P:RNA splicing"/>
    <property type="evidence" value="ECO:0007669"/>
    <property type="project" value="UniProtKB-KW"/>
</dbReference>
<feature type="region of interest" description="Disordered" evidence="22">
    <location>
        <begin position="531"/>
        <end position="554"/>
    </location>
</feature>
<feature type="compositionally biased region" description="Low complexity" evidence="22">
    <location>
        <begin position="395"/>
        <end position="407"/>
    </location>
</feature>
<dbReference type="GO" id="GO:0005730">
    <property type="term" value="C:nucleolus"/>
    <property type="evidence" value="ECO:0007669"/>
    <property type="project" value="UniProtKB-SubCell"/>
</dbReference>
<keyword evidence="11" id="KW-0460">Magnesium</keyword>
<dbReference type="InterPro" id="IPR020867">
    <property type="entry name" value="THF_DH/CycHdrlase_CS"/>
</dbReference>
<dbReference type="GO" id="GO:0035999">
    <property type="term" value="P:tetrahydrofolate interconversion"/>
    <property type="evidence" value="ECO:0007669"/>
    <property type="project" value="TreeGrafter"/>
</dbReference>
<dbReference type="GO" id="GO:0005759">
    <property type="term" value="C:mitochondrial matrix"/>
    <property type="evidence" value="ECO:0007669"/>
    <property type="project" value="UniProtKB-ARBA"/>
</dbReference>
<dbReference type="InterPro" id="IPR000672">
    <property type="entry name" value="THF_DH/CycHdrlase"/>
</dbReference>
<dbReference type="InterPro" id="IPR036291">
    <property type="entry name" value="NAD(P)-bd_dom_sf"/>
</dbReference>
<dbReference type="CDD" id="cd01080">
    <property type="entry name" value="NAD_bind_m-THF_DH_Cyclohyd"/>
    <property type="match status" value="1"/>
</dbReference>
<evidence type="ECO:0000256" key="15">
    <source>
        <dbReference type="ARBA" id="ARBA00023187"/>
    </source>
</evidence>
<keyword evidence="16" id="KW-0539">Nucleus</keyword>
<evidence type="ECO:0000256" key="22">
    <source>
        <dbReference type="SAM" id="MobiDB-lite"/>
    </source>
</evidence>
<dbReference type="EC" id="3.5.4.9" evidence="6"/>
<evidence type="ECO:0000256" key="7">
    <source>
        <dbReference type="ARBA" id="ARBA00017993"/>
    </source>
</evidence>
<keyword evidence="14" id="KW-0496">Mitochondrion</keyword>
<organism evidence="25 26">
    <name type="scientific">Electrophorus voltai</name>
    <dbReference type="NCBI Taxonomy" id="2609070"/>
    <lineage>
        <taxon>Eukaryota</taxon>
        <taxon>Metazoa</taxon>
        <taxon>Chordata</taxon>
        <taxon>Craniata</taxon>
        <taxon>Vertebrata</taxon>
        <taxon>Euteleostomi</taxon>
        <taxon>Actinopterygii</taxon>
        <taxon>Neopterygii</taxon>
        <taxon>Teleostei</taxon>
        <taxon>Ostariophysi</taxon>
        <taxon>Gymnotiformes</taxon>
        <taxon>Gymnotoidei</taxon>
        <taxon>Gymnotidae</taxon>
        <taxon>Electrophorus</taxon>
    </lineage>
</organism>
<feature type="compositionally biased region" description="Low complexity" evidence="22">
    <location>
        <begin position="437"/>
        <end position="459"/>
    </location>
</feature>
<dbReference type="Gene3D" id="3.40.50.720">
    <property type="entry name" value="NAD(P)-binding Rossmann-like Domain"/>
    <property type="match status" value="1"/>
</dbReference>
<feature type="compositionally biased region" description="Basic residues" evidence="22">
    <location>
        <begin position="465"/>
        <end position="499"/>
    </location>
</feature>
<accession>A0AAD8ZX27</accession>
<evidence type="ECO:0000313" key="25">
    <source>
        <dbReference type="EMBL" id="KAK1806796.1"/>
    </source>
</evidence>
<feature type="compositionally biased region" description="Basic residues" evidence="22">
    <location>
        <begin position="379"/>
        <end position="394"/>
    </location>
</feature>
<keyword evidence="26" id="KW-1185">Reference proteome</keyword>
<feature type="region of interest" description="Disordered" evidence="22">
    <location>
        <begin position="366"/>
        <end position="508"/>
    </location>
</feature>
<comment type="cofactor">
    <cofactor evidence="1">
        <name>Mg(2+)</name>
        <dbReference type="ChEBI" id="CHEBI:18420"/>
    </cofactor>
</comment>
<dbReference type="Proteomes" id="UP001239994">
    <property type="component" value="Unassembled WGS sequence"/>
</dbReference>
<feature type="compositionally biased region" description="Basic residues" evidence="22">
    <location>
        <begin position="427"/>
        <end position="436"/>
    </location>
</feature>
<dbReference type="EMBL" id="JAROKS010000001">
    <property type="protein sequence ID" value="KAK1806796.1"/>
    <property type="molecule type" value="Genomic_DNA"/>
</dbReference>
<feature type="domain" description="Tetrahydrofolate dehydrogenase/cyclohydrolase catalytic" evidence="23">
    <location>
        <begin position="33"/>
        <end position="148"/>
    </location>
</feature>
<evidence type="ECO:0000256" key="18">
    <source>
        <dbReference type="ARBA" id="ARBA00036357"/>
    </source>
</evidence>
<dbReference type="PRINTS" id="PR00085">
    <property type="entry name" value="THFDHDRGNASE"/>
</dbReference>
<evidence type="ECO:0000259" key="23">
    <source>
        <dbReference type="Pfam" id="PF00763"/>
    </source>
</evidence>
<dbReference type="Pfam" id="PF10500">
    <property type="entry name" value="SR-25"/>
    <property type="match status" value="1"/>
</dbReference>
<evidence type="ECO:0000256" key="9">
    <source>
        <dbReference type="ARBA" id="ARBA00022664"/>
    </source>
</evidence>
<comment type="similarity">
    <text evidence="20">Belongs to the tetrahydrofolate dehydrogenase/cyclohydrolase family.</text>
</comment>
<reference evidence="25" key="1">
    <citation type="submission" date="2023-03" db="EMBL/GenBank/DDBJ databases">
        <title>Electrophorus voltai genome.</title>
        <authorList>
            <person name="Bian C."/>
        </authorList>
    </citation>
    <scope>NUCLEOTIDE SEQUENCE</scope>
    <source>
        <strain evidence="25">CB-2022</strain>
        <tissue evidence="25">Muscle</tissue>
    </source>
</reference>
<keyword evidence="13" id="KW-0520">NAD</keyword>